<sequence>MAAFLANVTAVLFAFVTNDRFVFRQRRTGWPQRLVKFALARVSTLLLDLFLTLIFTKMYPEFIGQYVNQDPQRIDAVVSLIGQILFVVLNYLLSKLFIFKDKHSPQISPDSNQNE</sequence>
<dbReference type="EMBL" id="JBEPLO010000012">
    <property type="protein sequence ID" value="MET3558171.1"/>
    <property type="molecule type" value="Genomic_DNA"/>
</dbReference>
<keyword evidence="3 6" id="KW-0812">Transmembrane</keyword>
<dbReference type="Proteomes" id="UP001549122">
    <property type="component" value="Unassembled WGS sequence"/>
</dbReference>
<comment type="subcellular location">
    <subcellularLocation>
        <location evidence="1">Membrane</location>
        <topology evidence="1">Multi-pass membrane protein</topology>
    </subcellularLocation>
</comment>
<evidence type="ECO:0000256" key="4">
    <source>
        <dbReference type="ARBA" id="ARBA00022989"/>
    </source>
</evidence>
<dbReference type="InterPro" id="IPR051401">
    <property type="entry name" value="GtrA_CellWall_Glycosyl"/>
</dbReference>
<comment type="caution">
    <text evidence="8">The sequence shown here is derived from an EMBL/GenBank/DDBJ whole genome shotgun (WGS) entry which is preliminary data.</text>
</comment>
<comment type="similarity">
    <text evidence="2">Belongs to the GtrA family.</text>
</comment>
<keyword evidence="9" id="KW-1185">Reference proteome</keyword>
<name>A0ABV2FHZ6_9STRE</name>
<evidence type="ECO:0000256" key="5">
    <source>
        <dbReference type="ARBA" id="ARBA00023136"/>
    </source>
</evidence>
<proteinExistence type="inferred from homology"/>
<feature type="transmembrane region" description="Helical" evidence="6">
    <location>
        <begin position="35"/>
        <end position="56"/>
    </location>
</feature>
<protein>
    <submittedName>
        <fullName evidence="8">Flippase GtrA</fullName>
    </submittedName>
</protein>
<feature type="domain" description="GtrA/DPMS transmembrane" evidence="7">
    <location>
        <begin position="2"/>
        <end position="99"/>
    </location>
</feature>
<evidence type="ECO:0000256" key="3">
    <source>
        <dbReference type="ARBA" id="ARBA00022692"/>
    </source>
</evidence>
<evidence type="ECO:0000259" key="7">
    <source>
        <dbReference type="Pfam" id="PF04138"/>
    </source>
</evidence>
<organism evidence="8 9">
    <name type="scientific">Streptococcus rupicaprae</name>
    <dbReference type="NCBI Taxonomy" id="759619"/>
    <lineage>
        <taxon>Bacteria</taxon>
        <taxon>Bacillati</taxon>
        <taxon>Bacillota</taxon>
        <taxon>Bacilli</taxon>
        <taxon>Lactobacillales</taxon>
        <taxon>Streptococcaceae</taxon>
        <taxon>Streptococcus</taxon>
    </lineage>
</organism>
<keyword evidence="4 6" id="KW-1133">Transmembrane helix</keyword>
<evidence type="ECO:0000256" key="2">
    <source>
        <dbReference type="ARBA" id="ARBA00009399"/>
    </source>
</evidence>
<evidence type="ECO:0000256" key="1">
    <source>
        <dbReference type="ARBA" id="ARBA00004141"/>
    </source>
</evidence>
<dbReference type="PANTHER" id="PTHR38459">
    <property type="entry name" value="PROPHAGE BACTOPRENOL-LINKED GLUCOSE TRANSLOCASE HOMOLOG"/>
    <property type="match status" value="1"/>
</dbReference>
<evidence type="ECO:0000256" key="6">
    <source>
        <dbReference type="SAM" id="Phobius"/>
    </source>
</evidence>
<feature type="transmembrane region" description="Helical" evidence="6">
    <location>
        <begin position="76"/>
        <end position="93"/>
    </location>
</feature>
<reference evidence="8 9" key="1">
    <citation type="submission" date="2024-06" db="EMBL/GenBank/DDBJ databases">
        <title>Genomic Encyclopedia of Type Strains, Phase IV (KMG-IV): sequencing the most valuable type-strain genomes for metagenomic binning, comparative biology and taxonomic classification.</title>
        <authorList>
            <person name="Goeker M."/>
        </authorList>
    </citation>
    <scope>NUCLEOTIDE SEQUENCE [LARGE SCALE GENOMIC DNA]</scope>
    <source>
        <strain evidence="8 9">DSM 28303</strain>
    </source>
</reference>
<accession>A0ABV2FHZ6</accession>
<keyword evidence="5 6" id="KW-0472">Membrane</keyword>
<evidence type="ECO:0000313" key="9">
    <source>
        <dbReference type="Proteomes" id="UP001549122"/>
    </source>
</evidence>
<dbReference type="InterPro" id="IPR007267">
    <property type="entry name" value="GtrA_DPMS_TM"/>
</dbReference>
<dbReference type="PANTHER" id="PTHR38459:SF5">
    <property type="entry name" value="CELL WALL TEICHOIC ACID GLYCOSYLATION PROTEIN GTCA"/>
    <property type="match status" value="1"/>
</dbReference>
<gene>
    <name evidence="8" type="ORF">ABID29_001291</name>
</gene>
<evidence type="ECO:0000313" key="8">
    <source>
        <dbReference type="EMBL" id="MET3558171.1"/>
    </source>
</evidence>
<dbReference type="Pfam" id="PF04138">
    <property type="entry name" value="GtrA_DPMS_TM"/>
    <property type="match status" value="1"/>
</dbReference>